<dbReference type="InterPro" id="IPR037654">
    <property type="entry name" value="Big1"/>
</dbReference>
<evidence type="ECO:0000259" key="11">
    <source>
        <dbReference type="Pfam" id="PF20520"/>
    </source>
</evidence>
<dbReference type="GO" id="GO:0005789">
    <property type="term" value="C:endoplasmic reticulum membrane"/>
    <property type="evidence" value="ECO:0007669"/>
    <property type="project" value="UniProtKB-SubCell"/>
</dbReference>
<evidence type="ECO:0000256" key="4">
    <source>
        <dbReference type="ARBA" id="ARBA00022692"/>
    </source>
</evidence>
<dbReference type="Proteomes" id="UP000664132">
    <property type="component" value="Unassembled WGS sequence"/>
</dbReference>
<dbReference type="PANTHER" id="PTHR28285:SF1">
    <property type="entry name" value="PROTEIN BIG1"/>
    <property type="match status" value="1"/>
</dbReference>
<dbReference type="OrthoDB" id="9985059at2759"/>
<keyword evidence="7 10" id="KW-1133">Transmembrane helix</keyword>
<keyword evidence="13" id="KW-1185">Reference proteome</keyword>
<dbReference type="GO" id="GO:0006078">
    <property type="term" value="P:(1-&gt;6)-beta-D-glucan biosynthetic process"/>
    <property type="evidence" value="ECO:0007669"/>
    <property type="project" value="TreeGrafter"/>
</dbReference>
<keyword evidence="4 10" id="KW-0812">Transmembrane</keyword>
<proteinExistence type="inferred from homology"/>
<dbReference type="InterPro" id="IPR046756">
    <property type="entry name" value="VAS1/VOA1_TM"/>
</dbReference>
<dbReference type="Pfam" id="PF20520">
    <property type="entry name" value="Ac45-VOA1_TM"/>
    <property type="match status" value="1"/>
</dbReference>
<evidence type="ECO:0000313" key="12">
    <source>
        <dbReference type="EMBL" id="KAG4413788.1"/>
    </source>
</evidence>
<keyword evidence="5" id="KW-0732">Signal</keyword>
<comment type="similarity">
    <text evidence="2">Belongs to the BIG1 family.</text>
</comment>
<evidence type="ECO:0000256" key="9">
    <source>
        <dbReference type="ARBA" id="ARBA00023316"/>
    </source>
</evidence>
<keyword evidence="6" id="KW-0256">Endoplasmic reticulum</keyword>
<evidence type="ECO:0000313" key="13">
    <source>
        <dbReference type="Proteomes" id="UP000664132"/>
    </source>
</evidence>
<gene>
    <name evidence="12" type="ORF">IFR04_013060</name>
</gene>
<evidence type="ECO:0000256" key="5">
    <source>
        <dbReference type="ARBA" id="ARBA00022729"/>
    </source>
</evidence>
<evidence type="ECO:0000256" key="2">
    <source>
        <dbReference type="ARBA" id="ARBA00008203"/>
    </source>
</evidence>
<accession>A0A8H7W670</accession>
<evidence type="ECO:0000256" key="8">
    <source>
        <dbReference type="ARBA" id="ARBA00023136"/>
    </source>
</evidence>
<evidence type="ECO:0000256" key="10">
    <source>
        <dbReference type="SAM" id="Phobius"/>
    </source>
</evidence>
<dbReference type="EMBL" id="JAFJYH010000295">
    <property type="protein sequence ID" value="KAG4413788.1"/>
    <property type="molecule type" value="Genomic_DNA"/>
</dbReference>
<dbReference type="PANTHER" id="PTHR28285">
    <property type="entry name" value="PROTEIN BIG1"/>
    <property type="match status" value="1"/>
</dbReference>
<organism evidence="12 13">
    <name type="scientific">Cadophora malorum</name>
    <dbReference type="NCBI Taxonomy" id="108018"/>
    <lineage>
        <taxon>Eukaryota</taxon>
        <taxon>Fungi</taxon>
        <taxon>Dikarya</taxon>
        <taxon>Ascomycota</taxon>
        <taxon>Pezizomycotina</taxon>
        <taxon>Leotiomycetes</taxon>
        <taxon>Helotiales</taxon>
        <taxon>Ploettnerulaceae</taxon>
        <taxon>Cadophora</taxon>
    </lineage>
</organism>
<keyword evidence="9" id="KW-0961">Cell wall biogenesis/degradation</keyword>
<reference evidence="12" key="1">
    <citation type="submission" date="2021-02" db="EMBL/GenBank/DDBJ databases">
        <title>Genome sequence Cadophora malorum strain M34.</title>
        <authorList>
            <person name="Stefanovic E."/>
            <person name="Vu D."/>
            <person name="Scully C."/>
            <person name="Dijksterhuis J."/>
            <person name="Roader J."/>
            <person name="Houbraken J."/>
        </authorList>
    </citation>
    <scope>NUCLEOTIDE SEQUENCE</scope>
    <source>
        <strain evidence="12">M34</strain>
    </source>
</reference>
<protein>
    <recommendedName>
        <fullName evidence="3">Protein BIG1</fullName>
    </recommendedName>
</protein>
<feature type="transmembrane region" description="Helical" evidence="10">
    <location>
        <begin position="286"/>
        <end position="313"/>
    </location>
</feature>
<evidence type="ECO:0000256" key="1">
    <source>
        <dbReference type="ARBA" id="ARBA00004115"/>
    </source>
</evidence>
<dbReference type="AlphaFoldDB" id="A0A8H7W670"/>
<evidence type="ECO:0000256" key="7">
    <source>
        <dbReference type="ARBA" id="ARBA00022989"/>
    </source>
</evidence>
<evidence type="ECO:0000256" key="3">
    <source>
        <dbReference type="ARBA" id="ARBA00022089"/>
    </source>
</evidence>
<keyword evidence="8 10" id="KW-0472">Membrane</keyword>
<evidence type="ECO:0000256" key="6">
    <source>
        <dbReference type="ARBA" id="ARBA00022824"/>
    </source>
</evidence>
<sequence length="337" mass="36378">MPSPGCGAIQLSKLPHFKLARFDETSSIINFTSSNSTRYADTIATMRLSIAAALAASASCAAAFKDTSPFVMFSDSKLPQDLNTAQLQTSSSILASAKAHLSTCPSQIYYILTQPSLLASELSTHAPHLKNAVESDSVMGRLAVNEVVGLKVEDAEELIRVLERECGAVVSSGEGEGKSVIVRKSGEGIEGEREERSRMVEDFDSTLYSLLQGLSSGPKYTVILLSTPATNVSPAQALVSEKENSIVYEPKFMEPLHMDLKRDIYARERNESGVVDRRPLFEKYNFLSPAGLFMGLLVTLLLLAILSVGIGAISSLEVSYGAFDKEMGPAAQQKNKQ</sequence>
<comment type="caution">
    <text evidence="12">The sequence shown here is derived from an EMBL/GenBank/DDBJ whole genome shotgun (WGS) entry which is preliminary data.</text>
</comment>
<comment type="subcellular location">
    <subcellularLocation>
        <location evidence="1">Endoplasmic reticulum membrane</location>
        <topology evidence="1">Single-pass type I membrane protein</topology>
    </subcellularLocation>
</comment>
<dbReference type="GO" id="GO:0009272">
    <property type="term" value="P:fungal-type cell wall biogenesis"/>
    <property type="evidence" value="ECO:0007669"/>
    <property type="project" value="TreeGrafter"/>
</dbReference>
<name>A0A8H7W670_9HELO</name>
<dbReference type="GO" id="GO:0071555">
    <property type="term" value="P:cell wall organization"/>
    <property type="evidence" value="ECO:0007669"/>
    <property type="project" value="UniProtKB-KW"/>
</dbReference>
<feature type="domain" description="V-type proton ATPase subunit S1/VOA1 transmembrane" evidence="11">
    <location>
        <begin position="286"/>
        <end position="325"/>
    </location>
</feature>